<dbReference type="EMBL" id="NRRV01000037">
    <property type="protein sequence ID" value="MBK1632003.1"/>
    <property type="molecule type" value="Genomic_DNA"/>
</dbReference>
<evidence type="ECO:0000259" key="1">
    <source>
        <dbReference type="Pfam" id="PF19493"/>
    </source>
</evidence>
<reference evidence="2 3" key="1">
    <citation type="journal article" date="2020" name="Microorganisms">
        <title>Osmotic Adaptation and Compatible Solute Biosynthesis of Phototrophic Bacteria as Revealed from Genome Analyses.</title>
        <authorList>
            <person name="Imhoff J.F."/>
            <person name="Rahn T."/>
            <person name="Kunzel S."/>
            <person name="Keller A."/>
            <person name="Neulinger S.C."/>
        </authorList>
    </citation>
    <scope>NUCLEOTIDE SEQUENCE [LARGE SCALE GENOMIC DNA]</scope>
    <source>
        <strain evidence="2 3">DSM 6210</strain>
    </source>
</reference>
<name>A0ABS1CJJ7_9GAMM</name>
<evidence type="ECO:0000313" key="3">
    <source>
        <dbReference type="Proteomes" id="UP000748752"/>
    </source>
</evidence>
<proteinExistence type="predicted"/>
<dbReference type="Pfam" id="PF19493">
    <property type="entry name" value="Trypco1"/>
    <property type="match status" value="1"/>
</dbReference>
<dbReference type="NCBIfam" id="NF041216">
    <property type="entry name" value="CU044_2847_fam"/>
    <property type="match status" value="1"/>
</dbReference>
<gene>
    <name evidence="2" type="ORF">CKO31_14910</name>
</gene>
<dbReference type="RefSeq" id="WP_200239135.1">
    <property type="nucleotide sequence ID" value="NZ_NRRV01000037.1"/>
</dbReference>
<accession>A0ABS1CJJ7</accession>
<feature type="domain" description="Trypsin-co-occurring" evidence="1">
    <location>
        <begin position="8"/>
        <end position="109"/>
    </location>
</feature>
<comment type="caution">
    <text evidence="2">The sequence shown here is derived from an EMBL/GenBank/DDBJ whole genome shotgun (WGS) entry which is preliminary data.</text>
</comment>
<sequence length="123" mass="13203">MAKLIELELDQGRTVLVETDEEISVPRSAVGAMGYQRTGRDGAWRADLGRVQETLRGFVEGSVGALRDVDAELERVTLEFGVSLGGDAGVPYVTKGGTAGTLKVTVQCNLARRNQRLALDPET</sequence>
<dbReference type="Proteomes" id="UP000748752">
    <property type="component" value="Unassembled WGS sequence"/>
</dbReference>
<keyword evidence="3" id="KW-1185">Reference proteome</keyword>
<protein>
    <recommendedName>
        <fullName evidence="1">Trypsin-co-occurring domain-containing protein</fullName>
    </recommendedName>
</protein>
<dbReference type="InterPro" id="IPR045794">
    <property type="entry name" value="Trypco1"/>
</dbReference>
<organism evidence="2 3">
    <name type="scientific">Thiohalocapsa halophila</name>
    <dbReference type="NCBI Taxonomy" id="69359"/>
    <lineage>
        <taxon>Bacteria</taxon>
        <taxon>Pseudomonadati</taxon>
        <taxon>Pseudomonadota</taxon>
        <taxon>Gammaproteobacteria</taxon>
        <taxon>Chromatiales</taxon>
        <taxon>Chromatiaceae</taxon>
        <taxon>Thiohalocapsa</taxon>
    </lineage>
</organism>
<evidence type="ECO:0000313" key="2">
    <source>
        <dbReference type="EMBL" id="MBK1632003.1"/>
    </source>
</evidence>